<dbReference type="RefSeq" id="XP_003058522.1">
    <property type="nucleotide sequence ID" value="XM_003058476.1"/>
</dbReference>
<evidence type="ECO:0000313" key="2">
    <source>
        <dbReference type="EMBL" id="EEH56977.1"/>
    </source>
</evidence>
<dbReference type="Proteomes" id="UP000001876">
    <property type="component" value="Unassembled WGS sequence"/>
</dbReference>
<dbReference type="KEGG" id="mpp:MICPUCDRAFT_58130"/>
<evidence type="ECO:0000313" key="3">
    <source>
        <dbReference type="Proteomes" id="UP000001876"/>
    </source>
</evidence>
<feature type="region of interest" description="Disordered" evidence="1">
    <location>
        <begin position="154"/>
        <end position="173"/>
    </location>
</feature>
<dbReference type="OMA" id="NFPPHLH"/>
<name>C1MTM9_MICPC</name>
<reference evidence="2 3" key="1">
    <citation type="journal article" date="2009" name="Science">
        <title>Green evolution and dynamic adaptations revealed by genomes of the marine picoeukaryotes Micromonas.</title>
        <authorList>
            <person name="Worden A.Z."/>
            <person name="Lee J.H."/>
            <person name="Mock T."/>
            <person name="Rouze P."/>
            <person name="Simmons M.P."/>
            <person name="Aerts A.L."/>
            <person name="Allen A.E."/>
            <person name="Cuvelier M.L."/>
            <person name="Derelle E."/>
            <person name="Everett M.V."/>
            <person name="Foulon E."/>
            <person name="Grimwood J."/>
            <person name="Gundlach H."/>
            <person name="Henrissat B."/>
            <person name="Napoli C."/>
            <person name="McDonald S.M."/>
            <person name="Parker M.S."/>
            <person name="Rombauts S."/>
            <person name="Salamov A."/>
            <person name="Von Dassow P."/>
            <person name="Badger J.H."/>
            <person name="Coutinho P.M."/>
            <person name="Demir E."/>
            <person name="Dubchak I."/>
            <person name="Gentemann C."/>
            <person name="Eikrem W."/>
            <person name="Gready J.E."/>
            <person name="John U."/>
            <person name="Lanier W."/>
            <person name="Lindquist E.A."/>
            <person name="Lucas S."/>
            <person name="Mayer K.F."/>
            <person name="Moreau H."/>
            <person name="Not F."/>
            <person name="Otillar R."/>
            <person name="Panaud O."/>
            <person name="Pangilinan J."/>
            <person name="Paulsen I."/>
            <person name="Piegu B."/>
            <person name="Poliakov A."/>
            <person name="Robbens S."/>
            <person name="Schmutz J."/>
            <person name="Toulza E."/>
            <person name="Wyss T."/>
            <person name="Zelensky A."/>
            <person name="Zhou K."/>
            <person name="Armbrust E.V."/>
            <person name="Bhattacharya D."/>
            <person name="Goodenough U.W."/>
            <person name="Van de Peer Y."/>
            <person name="Grigoriev I.V."/>
        </authorList>
    </citation>
    <scope>NUCLEOTIDE SEQUENCE [LARGE SCALE GENOMIC DNA]</scope>
    <source>
        <strain evidence="2 3">CCMP1545</strain>
    </source>
</reference>
<organism evidence="3">
    <name type="scientific">Micromonas pusilla (strain CCMP1545)</name>
    <name type="common">Picoplanktonic green alga</name>
    <dbReference type="NCBI Taxonomy" id="564608"/>
    <lineage>
        <taxon>Eukaryota</taxon>
        <taxon>Viridiplantae</taxon>
        <taxon>Chlorophyta</taxon>
        <taxon>Mamiellophyceae</taxon>
        <taxon>Mamiellales</taxon>
        <taxon>Mamiellaceae</taxon>
        <taxon>Micromonas</taxon>
    </lineage>
</organism>
<sequence>MGDGDATTAPDAVPEGATPFRVPEGATSMEVPKAFSALKVVPKEGEANDANFPPHLHAAVELFCFAKMPECAKKLATAVNAYLAILSAGPDGKGTNGMGQAAVCWECGHCGLPGNQDECGKGKDAKCGDCGSSAQTNMVKVTQPDGTVVPWIEPKQAPAGKAEEAAAAADALS</sequence>
<feature type="compositionally biased region" description="Low complexity" evidence="1">
    <location>
        <begin position="157"/>
        <end position="173"/>
    </location>
</feature>
<protein>
    <submittedName>
        <fullName evidence="2">Predicted protein</fullName>
    </submittedName>
</protein>
<keyword evidence="3" id="KW-1185">Reference proteome</keyword>
<accession>C1MTM9</accession>
<dbReference type="OrthoDB" id="198198at2759"/>
<gene>
    <name evidence="2" type="ORF">MICPUCDRAFT_58130</name>
</gene>
<feature type="region of interest" description="Disordered" evidence="1">
    <location>
        <begin position="1"/>
        <end position="23"/>
    </location>
</feature>
<dbReference type="GeneID" id="9683961"/>
<proteinExistence type="predicted"/>
<evidence type="ECO:0000256" key="1">
    <source>
        <dbReference type="SAM" id="MobiDB-lite"/>
    </source>
</evidence>
<dbReference type="AlphaFoldDB" id="C1MTM9"/>
<dbReference type="EMBL" id="GG663739">
    <property type="protein sequence ID" value="EEH56977.1"/>
    <property type="molecule type" value="Genomic_DNA"/>
</dbReference>